<organism evidence="1 2">
    <name type="scientific">Pleurodeles waltl</name>
    <name type="common">Iberian ribbed newt</name>
    <dbReference type="NCBI Taxonomy" id="8319"/>
    <lineage>
        <taxon>Eukaryota</taxon>
        <taxon>Metazoa</taxon>
        <taxon>Chordata</taxon>
        <taxon>Craniata</taxon>
        <taxon>Vertebrata</taxon>
        <taxon>Euteleostomi</taxon>
        <taxon>Amphibia</taxon>
        <taxon>Batrachia</taxon>
        <taxon>Caudata</taxon>
        <taxon>Salamandroidea</taxon>
        <taxon>Salamandridae</taxon>
        <taxon>Pleurodelinae</taxon>
        <taxon>Pleurodeles</taxon>
    </lineage>
</organism>
<accession>A0AAV7WM71</accession>
<gene>
    <name evidence="1" type="ORF">NDU88_002773</name>
</gene>
<name>A0AAV7WM71_PLEWA</name>
<evidence type="ECO:0000313" key="2">
    <source>
        <dbReference type="Proteomes" id="UP001066276"/>
    </source>
</evidence>
<dbReference type="EMBL" id="JANPWB010000001">
    <property type="protein sequence ID" value="KAJ1215164.1"/>
    <property type="molecule type" value="Genomic_DNA"/>
</dbReference>
<proteinExistence type="predicted"/>
<protein>
    <submittedName>
        <fullName evidence="1">Uncharacterized protein</fullName>
    </submittedName>
</protein>
<comment type="caution">
    <text evidence="1">The sequence shown here is derived from an EMBL/GenBank/DDBJ whole genome shotgun (WGS) entry which is preliminary data.</text>
</comment>
<reference evidence="1" key="1">
    <citation type="journal article" date="2022" name="bioRxiv">
        <title>Sequencing and chromosome-scale assembly of the giantPleurodeles waltlgenome.</title>
        <authorList>
            <person name="Brown T."/>
            <person name="Elewa A."/>
            <person name="Iarovenko S."/>
            <person name="Subramanian E."/>
            <person name="Araus A.J."/>
            <person name="Petzold A."/>
            <person name="Susuki M."/>
            <person name="Suzuki K.-i.T."/>
            <person name="Hayashi T."/>
            <person name="Toyoda A."/>
            <person name="Oliveira C."/>
            <person name="Osipova E."/>
            <person name="Leigh N.D."/>
            <person name="Simon A."/>
            <person name="Yun M.H."/>
        </authorList>
    </citation>
    <scope>NUCLEOTIDE SEQUENCE</scope>
    <source>
        <strain evidence="1">20211129_DDA</strain>
        <tissue evidence="1">Liver</tissue>
    </source>
</reference>
<dbReference type="Proteomes" id="UP001066276">
    <property type="component" value="Chromosome 1_1"/>
</dbReference>
<keyword evidence="2" id="KW-1185">Reference proteome</keyword>
<dbReference type="AlphaFoldDB" id="A0AAV7WM71"/>
<sequence>MCRVNIPECMRGDRREMEIPKTVVAYLLMLLSTPVDLPGSVFPGKCRDHGDAGNKLCDPEPGSSLDA</sequence>
<evidence type="ECO:0000313" key="1">
    <source>
        <dbReference type="EMBL" id="KAJ1215164.1"/>
    </source>
</evidence>